<reference evidence="2" key="1">
    <citation type="submission" date="2019-08" db="EMBL/GenBank/DDBJ databases">
        <authorList>
            <person name="Kucharzyk K."/>
            <person name="Murdoch R.W."/>
            <person name="Higgins S."/>
            <person name="Loffler F."/>
        </authorList>
    </citation>
    <scope>NUCLEOTIDE SEQUENCE</scope>
</reference>
<proteinExistence type="predicted"/>
<accession>A0A645EWC6</accession>
<dbReference type="AlphaFoldDB" id="A0A645EWC6"/>
<dbReference type="AntiFam" id="ANF00095">
    <property type="entry name" value="Shadow ORF (opposite ABC transporters)"/>
</dbReference>
<protein>
    <submittedName>
        <fullName evidence="2">Uncharacterized protein</fullName>
    </submittedName>
</protein>
<sequence>MDLPGLGTDLVQEPAIVGDHQQTTRILRPAMLQMVGQPGDSLDIEMVGRLVQRDQVPVAHQQGGQRHPATLPTAELADSCLPGDVGDKSADHVADRRVAGPLMLGTLADDDLSHRGSRVKIITLAQHTEPDAAAARHTPGLWFDSPRQHPEQRGLAVAVAADDADAVAFVDTEGHRVEDNASRIFQMKGFSPEKMRHPVSGRALPCGSPSCWSASDPSGSECATSLRPEP</sequence>
<comment type="caution">
    <text evidence="2">The sequence shown here is derived from an EMBL/GenBank/DDBJ whole genome shotgun (WGS) entry which is preliminary data.</text>
</comment>
<dbReference type="EMBL" id="VSSQ01051434">
    <property type="protein sequence ID" value="MPN05532.1"/>
    <property type="molecule type" value="Genomic_DNA"/>
</dbReference>
<gene>
    <name evidence="2" type="ORF">SDC9_152783</name>
</gene>
<feature type="compositionally biased region" description="Polar residues" evidence="1">
    <location>
        <begin position="210"/>
        <end position="223"/>
    </location>
</feature>
<dbReference type="AntiFam" id="ANF00142">
    <property type="entry name" value="Shadow ORF (opposite yadG)"/>
</dbReference>
<organism evidence="2">
    <name type="scientific">bioreactor metagenome</name>
    <dbReference type="NCBI Taxonomy" id="1076179"/>
    <lineage>
        <taxon>unclassified sequences</taxon>
        <taxon>metagenomes</taxon>
        <taxon>ecological metagenomes</taxon>
    </lineage>
</organism>
<evidence type="ECO:0000256" key="1">
    <source>
        <dbReference type="SAM" id="MobiDB-lite"/>
    </source>
</evidence>
<name>A0A645EWC6_9ZZZZ</name>
<evidence type="ECO:0000313" key="2">
    <source>
        <dbReference type="EMBL" id="MPN05532.1"/>
    </source>
</evidence>
<feature type="region of interest" description="Disordered" evidence="1">
    <location>
        <begin position="208"/>
        <end position="230"/>
    </location>
</feature>